<sequence>MLLYVSTNNNPRLFFNNSCSVDIYVKHQYYPHPRSAAKRKLTADGLVTKLGECGSKWSKSALQVMHQLWTEHGSVVQAHQELQAVASIGQLVDLQWKLGMAVSSDTCRSLNSPYISILIKIADTSGEISYKSFEMTVPQFQVCEHYF</sequence>
<dbReference type="PANTHER" id="PTHR16231:SF5">
    <property type="entry name" value="COMM DOMAIN-CONTAINING PROTEIN 6"/>
    <property type="match status" value="1"/>
</dbReference>
<accession>A0A556V5E4</accession>
<comment type="function">
    <text evidence="2">Scaffold protein in the commander complex that is essential for endosomal recycling of transmembrane cargos; the commander complex is composed of the CCC subcomplex and the retriever subcomplex. May modulate activity of cullin-RING E3 ubiquitin ligase (CRL) complexes. Down-regulates activation of NF-kappa-B. Inhibits TNF-induced NFKB1 activation.</text>
</comment>
<evidence type="ECO:0000313" key="5">
    <source>
        <dbReference type="EMBL" id="TSV41653.1"/>
    </source>
</evidence>
<evidence type="ECO:0000259" key="4">
    <source>
        <dbReference type="PROSITE" id="PS51269"/>
    </source>
</evidence>
<comment type="similarity">
    <text evidence="3">Belongs to the COMM domain-containing protein 6 family.</text>
</comment>
<keyword evidence="6" id="KW-1185">Reference proteome</keyword>
<dbReference type="AlphaFoldDB" id="A0A556V5E4"/>
<dbReference type="Proteomes" id="UP000319801">
    <property type="component" value="Unassembled WGS sequence"/>
</dbReference>
<dbReference type="OrthoDB" id="10251827at2759"/>
<name>A0A556V5E4_BAGYA</name>
<gene>
    <name evidence="5" type="ORF">Baya_13197</name>
</gene>
<dbReference type="EMBL" id="VCAZ01000125">
    <property type="protein sequence ID" value="TSV41653.1"/>
    <property type="molecule type" value="Genomic_DNA"/>
</dbReference>
<dbReference type="PANTHER" id="PTHR16231">
    <property type="entry name" value="COMM DOMAIN-CONTAINING PROTEIN 4-8 FAMILY MEMBER"/>
    <property type="match status" value="1"/>
</dbReference>
<proteinExistence type="inferred from homology"/>
<feature type="domain" description="COMM" evidence="4">
    <location>
        <begin position="90"/>
        <end position="147"/>
    </location>
</feature>
<evidence type="ECO:0000256" key="3">
    <source>
        <dbReference type="ARBA" id="ARBA00093468"/>
    </source>
</evidence>
<dbReference type="PROSITE" id="PS51269">
    <property type="entry name" value="COMM"/>
    <property type="match status" value="1"/>
</dbReference>
<evidence type="ECO:0000256" key="1">
    <source>
        <dbReference type="ARBA" id="ARBA00039908"/>
    </source>
</evidence>
<dbReference type="InterPro" id="IPR017920">
    <property type="entry name" value="COMM"/>
</dbReference>
<organism evidence="5 6">
    <name type="scientific">Bagarius yarrelli</name>
    <name type="common">Goonch</name>
    <name type="synonym">Bagrus yarrelli</name>
    <dbReference type="NCBI Taxonomy" id="175774"/>
    <lineage>
        <taxon>Eukaryota</taxon>
        <taxon>Metazoa</taxon>
        <taxon>Chordata</taxon>
        <taxon>Craniata</taxon>
        <taxon>Vertebrata</taxon>
        <taxon>Euteleostomi</taxon>
        <taxon>Actinopterygii</taxon>
        <taxon>Neopterygii</taxon>
        <taxon>Teleostei</taxon>
        <taxon>Ostariophysi</taxon>
        <taxon>Siluriformes</taxon>
        <taxon>Sisoridae</taxon>
        <taxon>Sisorinae</taxon>
        <taxon>Bagarius</taxon>
    </lineage>
</organism>
<evidence type="ECO:0000256" key="2">
    <source>
        <dbReference type="ARBA" id="ARBA00093393"/>
    </source>
</evidence>
<comment type="caution">
    <text evidence="5">The sequence shown here is derived from an EMBL/GenBank/DDBJ whole genome shotgun (WGS) entry which is preliminary data.</text>
</comment>
<reference evidence="5 6" key="1">
    <citation type="journal article" date="2019" name="Genome Biol. Evol.">
        <title>Whole-Genome Sequencing of the Giant Devil Catfish, Bagarius yarrelli.</title>
        <authorList>
            <person name="Jiang W."/>
            <person name="Lv Y."/>
            <person name="Cheng L."/>
            <person name="Yang K."/>
            <person name="Chao B."/>
            <person name="Wang X."/>
            <person name="Li Y."/>
            <person name="Pan X."/>
            <person name="You X."/>
            <person name="Zhang Y."/>
            <person name="Yang J."/>
            <person name="Li J."/>
            <person name="Zhang X."/>
            <person name="Liu S."/>
            <person name="Sun C."/>
            <person name="Yang J."/>
            <person name="Shi Q."/>
        </authorList>
    </citation>
    <scope>NUCLEOTIDE SEQUENCE [LARGE SCALE GENOMIC DNA]</scope>
    <source>
        <strain evidence="5">JWS20170419001</strain>
        <tissue evidence="5">Muscle</tissue>
    </source>
</reference>
<dbReference type="GO" id="GO:0051059">
    <property type="term" value="F:NF-kappaB binding"/>
    <property type="evidence" value="ECO:0007669"/>
    <property type="project" value="TreeGrafter"/>
</dbReference>
<protein>
    <recommendedName>
        <fullName evidence="1">COMM domain-containing protein 6</fullName>
    </recommendedName>
</protein>
<evidence type="ECO:0000313" key="6">
    <source>
        <dbReference type="Proteomes" id="UP000319801"/>
    </source>
</evidence>
<dbReference type="Pfam" id="PF07258">
    <property type="entry name" value="COMM_domain"/>
    <property type="match status" value="1"/>
</dbReference>
<dbReference type="InterPro" id="IPR047155">
    <property type="entry name" value="COMMD4/6/7/8"/>
</dbReference>